<dbReference type="EMBL" id="BLXT01004907">
    <property type="protein sequence ID" value="GFO17881.1"/>
    <property type="molecule type" value="Genomic_DNA"/>
</dbReference>
<dbReference type="AlphaFoldDB" id="A0AAV4BGA9"/>
<evidence type="ECO:0000259" key="3">
    <source>
        <dbReference type="Pfam" id="PF07910"/>
    </source>
</evidence>
<dbReference type="InterPro" id="IPR012462">
    <property type="entry name" value="UFSP1/2_DUB_cat"/>
</dbReference>
<reference evidence="4 5" key="1">
    <citation type="journal article" date="2021" name="Elife">
        <title>Chloroplast acquisition without the gene transfer in kleptoplastic sea slugs, Plakobranchus ocellatus.</title>
        <authorList>
            <person name="Maeda T."/>
            <person name="Takahashi S."/>
            <person name="Yoshida T."/>
            <person name="Shimamura S."/>
            <person name="Takaki Y."/>
            <person name="Nagai Y."/>
            <person name="Toyoda A."/>
            <person name="Suzuki Y."/>
            <person name="Arimoto A."/>
            <person name="Ishii H."/>
            <person name="Satoh N."/>
            <person name="Nishiyama T."/>
            <person name="Hasebe M."/>
            <person name="Maruyama T."/>
            <person name="Minagawa J."/>
            <person name="Obokata J."/>
            <person name="Shigenobu S."/>
        </authorList>
    </citation>
    <scope>NUCLEOTIDE SEQUENCE [LARGE SCALE GENOMIC DNA]</scope>
</reference>
<comment type="caution">
    <text evidence="4">The sequence shown here is derived from an EMBL/GenBank/DDBJ whole genome shotgun (WGS) entry which is preliminary data.</text>
</comment>
<dbReference type="Pfam" id="PF07910">
    <property type="entry name" value="Peptidase_C78"/>
    <property type="match status" value="1"/>
</dbReference>
<dbReference type="GO" id="GO:0005634">
    <property type="term" value="C:nucleus"/>
    <property type="evidence" value="ECO:0007669"/>
    <property type="project" value="TreeGrafter"/>
</dbReference>
<dbReference type="GO" id="GO:0071567">
    <property type="term" value="F:deUFMylase activity"/>
    <property type="evidence" value="ECO:0007669"/>
    <property type="project" value="TreeGrafter"/>
</dbReference>
<dbReference type="GO" id="GO:0005783">
    <property type="term" value="C:endoplasmic reticulum"/>
    <property type="evidence" value="ECO:0007669"/>
    <property type="project" value="TreeGrafter"/>
</dbReference>
<evidence type="ECO:0000313" key="4">
    <source>
        <dbReference type="EMBL" id="GFO17881.1"/>
    </source>
</evidence>
<dbReference type="PANTHER" id="PTHR48153">
    <property type="entry name" value="UFM1-SPECIFIC PROTEASE 2"/>
    <property type="match status" value="1"/>
</dbReference>
<organism evidence="4 5">
    <name type="scientific">Plakobranchus ocellatus</name>
    <dbReference type="NCBI Taxonomy" id="259542"/>
    <lineage>
        <taxon>Eukaryota</taxon>
        <taxon>Metazoa</taxon>
        <taxon>Spiralia</taxon>
        <taxon>Lophotrochozoa</taxon>
        <taxon>Mollusca</taxon>
        <taxon>Gastropoda</taxon>
        <taxon>Heterobranchia</taxon>
        <taxon>Euthyneura</taxon>
        <taxon>Panpulmonata</taxon>
        <taxon>Sacoglossa</taxon>
        <taxon>Placobranchoidea</taxon>
        <taxon>Plakobranchidae</taxon>
        <taxon>Plakobranchus</taxon>
    </lineage>
</organism>
<comment type="similarity">
    <text evidence="1">Belongs to the peptidase C78 family.</text>
</comment>
<keyword evidence="5" id="KW-1185">Reference proteome</keyword>
<feature type="domain" description="UFSP1/2/DUB catalytic" evidence="3">
    <location>
        <begin position="44"/>
        <end position="108"/>
    </location>
</feature>
<dbReference type="Gene3D" id="3.90.70.130">
    <property type="match status" value="1"/>
</dbReference>
<evidence type="ECO:0000313" key="5">
    <source>
        <dbReference type="Proteomes" id="UP000735302"/>
    </source>
</evidence>
<dbReference type="Proteomes" id="UP000735302">
    <property type="component" value="Unassembled WGS sequence"/>
</dbReference>
<evidence type="ECO:0000256" key="1">
    <source>
        <dbReference type="ARBA" id="ARBA00008552"/>
    </source>
</evidence>
<protein>
    <submittedName>
        <fullName evidence="4">Ufm1-specific protease 2</fullName>
    </submittedName>
</protein>
<accession>A0AAV4BGA9</accession>
<proteinExistence type="inferred from homology"/>
<dbReference type="PANTHER" id="PTHR48153:SF2">
    <property type="entry name" value="UFM1-SPECIFIC PROTEASE 2"/>
    <property type="match status" value="1"/>
</dbReference>
<name>A0AAV4BGA9_9GAST</name>
<sequence length="209" mass="23860">MLFDAKDLDSCVAELSFNMTMQTSTQQNAQRNGLNITVKSATICVVQGFYSYHHYMQDQFNDDKWGCAYRSLQTICSWFKYQGYTIRDIPTHREIQQSVDTHHTTGSTSSRRHLPQASRLLRTLSFVLLIPRCAPVIESWATDITYSRCGLGSNTCFTSTLCPRSWYCWYTMPLAFSKETIFPPPHEVFPASTSASILRSSCWSLINCS</sequence>
<keyword evidence="4" id="KW-0645">Protease</keyword>
<evidence type="ECO:0000256" key="2">
    <source>
        <dbReference type="ARBA" id="ARBA00022801"/>
    </source>
</evidence>
<dbReference type="GO" id="GO:0006508">
    <property type="term" value="P:proteolysis"/>
    <property type="evidence" value="ECO:0007669"/>
    <property type="project" value="UniProtKB-KW"/>
</dbReference>
<keyword evidence="2" id="KW-0378">Hydrolase</keyword>
<gene>
    <name evidence="4" type="ORF">PoB_004438600</name>
</gene>